<accession>A0A6G9Z6W7</accession>
<dbReference type="EMBL" id="CP046173">
    <property type="protein sequence ID" value="QIS21268.1"/>
    <property type="molecule type" value="Genomic_DNA"/>
</dbReference>
<reference evidence="1 2" key="1">
    <citation type="journal article" date="2019" name="ACS Chem. Biol.">
        <title>Identification and Mobilization of a Cryptic Antibiotic Biosynthesis Gene Locus from a Human-Pathogenic Nocardia Isolate.</title>
        <authorList>
            <person name="Herisse M."/>
            <person name="Ishida K."/>
            <person name="Porter J.L."/>
            <person name="Howden B."/>
            <person name="Hertweck C."/>
            <person name="Stinear T.P."/>
            <person name="Pidot S.J."/>
        </authorList>
    </citation>
    <scope>NUCLEOTIDE SEQUENCE [LARGE SCALE GENOMIC DNA]</scope>
    <source>
        <strain evidence="1 2">AUSMDU00012715</strain>
    </source>
</reference>
<name>A0A6G9Z6W7_9NOCA</name>
<gene>
    <name evidence="1" type="ORF">F6W96_26010</name>
</gene>
<organism evidence="1 2">
    <name type="scientific">Nocardia terpenica</name>
    <dbReference type="NCBI Taxonomy" id="455432"/>
    <lineage>
        <taxon>Bacteria</taxon>
        <taxon>Bacillati</taxon>
        <taxon>Actinomycetota</taxon>
        <taxon>Actinomycetes</taxon>
        <taxon>Mycobacteriales</taxon>
        <taxon>Nocardiaceae</taxon>
        <taxon>Nocardia</taxon>
    </lineage>
</organism>
<proteinExistence type="predicted"/>
<protein>
    <submittedName>
        <fullName evidence="1">Uncharacterized protein</fullName>
    </submittedName>
</protein>
<sequence length="66" mass="7502">MSNPHLETIVALRDRLIEAMESASPGVLPQYAKQIRDLSKEIDELTPKEKEATDIDSFRAAFRDDE</sequence>
<dbReference type="AlphaFoldDB" id="A0A6G9Z6W7"/>
<evidence type="ECO:0000313" key="2">
    <source>
        <dbReference type="Proteomes" id="UP000500953"/>
    </source>
</evidence>
<dbReference type="RefSeq" id="WP_167488566.1">
    <property type="nucleotide sequence ID" value="NZ_CP046173.1"/>
</dbReference>
<evidence type="ECO:0000313" key="1">
    <source>
        <dbReference type="EMBL" id="QIS21268.1"/>
    </source>
</evidence>
<dbReference type="Proteomes" id="UP000500953">
    <property type="component" value="Chromosome"/>
</dbReference>